<protein>
    <recommendedName>
        <fullName evidence="15">Methyltransferase HEMK2</fullName>
    </recommendedName>
    <alternativeName>
        <fullName evidence="14">HemK methyltransferase family member 2</fullName>
    </alternativeName>
    <alternativeName>
        <fullName evidence="12">Lysine N-methyltransferase 9</fullName>
    </alternativeName>
    <alternativeName>
        <fullName evidence="11">Methylarsonite methyltransferase N6AMT1</fullName>
    </alternativeName>
    <alternativeName>
        <fullName evidence="16">Methyltransferase N6AMT1</fullName>
    </alternativeName>
    <alternativeName>
        <fullName evidence="13">Protein N(5)-glutamine methyltransferase</fullName>
    </alternativeName>
</protein>
<comment type="similarity">
    <text evidence="2">Belongs to the eukaryotic/archaeal PrmC-related family.</text>
</comment>
<dbReference type="EMBL" id="JBDJPC010000005">
    <property type="protein sequence ID" value="KAL1502165.1"/>
    <property type="molecule type" value="Genomic_DNA"/>
</dbReference>
<gene>
    <name evidence="18" type="ORF">ABEB36_007351</name>
</gene>
<comment type="function">
    <text evidence="9">Methyltransferase that can methylate proteins and, to a lower extent, arsenic. Catalytic subunit of a heterodimer with TRMT112, which monomethylates 'Lys-12' of histone H4 (H4K12me1), a modification present at the promoters of numerous genes encoding cell cycle regulators. Catalytic subunit of a heterodimer with TRMT112, which catalyzes N5-methylation of Glu residue of proteins with a Gly-Gln-Xaa-Xaa-Xaa-Arg motif. Methylates ETF1 on 'Gln-185'; ETF1 needs to be complexed to ERF3 in its GTP-bound form to be efficiently methylated. May also play a role in the modulation of arsenic-induced toxicity by mediating the conversion of monomethylarsonous acid (3+) into the less toxic dimethylarsonic acid. It however only plays a limited role in arsenic metabolism compared with AS3MT.</text>
</comment>
<comment type="caution">
    <text evidence="18">The sequence shown here is derived from an EMBL/GenBank/DDBJ whole genome shotgun (WGS) entry which is preliminary data.</text>
</comment>
<reference evidence="18 19" key="1">
    <citation type="submission" date="2024-05" db="EMBL/GenBank/DDBJ databases">
        <title>Genetic variation in Jamaican populations of the coffee berry borer (Hypothenemus hampei).</title>
        <authorList>
            <person name="Errbii M."/>
            <person name="Myrie A."/>
        </authorList>
    </citation>
    <scope>NUCLEOTIDE SEQUENCE [LARGE SCALE GENOMIC DNA]</scope>
    <source>
        <strain evidence="18">JA-Hopewell-2020-01-JO</strain>
        <tissue evidence="18">Whole body</tissue>
    </source>
</reference>
<dbReference type="GO" id="GO:0036009">
    <property type="term" value="F:protein-glutamine N-methyltransferase activity"/>
    <property type="evidence" value="ECO:0007669"/>
    <property type="project" value="UniProtKB-ARBA"/>
</dbReference>
<dbReference type="GO" id="GO:0032259">
    <property type="term" value="P:methylation"/>
    <property type="evidence" value="ECO:0007669"/>
    <property type="project" value="UniProtKB-KW"/>
</dbReference>
<evidence type="ECO:0000256" key="6">
    <source>
        <dbReference type="ARBA" id="ARBA00023242"/>
    </source>
</evidence>
<dbReference type="PANTHER" id="PTHR45875:SF1">
    <property type="entry name" value="METHYLTRANSFERASE N6AMT1"/>
    <property type="match status" value="1"/>
</dbReference>
<evidence type="ECO:0000256" key="5">
    <source>
        <dbReference type="ARBA" id="ARBA00022691"/>
    </source>
</evidence>
<evidence type="ECO:0000256" key="7">
    <source>
        <dbReference type="ARBA" id="ARBA00048619"/>
    </source>
</evidence>
<feature type="domain" description="Methyltransferase small" evidence="17">
    <location>
        <begin position="24"/>
        <end position="121"/>
    </location>
</feature>
<evidence type="ECO:0000256" key="3">
    <source>
        <dbReference type="ARBA" id="ARBA00022603"/>
    </source>
</evidence>
<keyword evidence="6" id="KW-0539">Nucleus</keyword>
<evidence type="ECO:0000256" key="8">
    <source>
        <dbReference type="ARBA" id="ARBA00050903"/>
    </source>
</evidence>
<dbReference type="Proteomes" id="UP001566132">
    <property type="component" value="Unassembled WGS sequence"/>
</dbReference>
<dbReference type="InterPro" id="IPR002052">
    <property type="entry name" value="DNA_methylase_N6_adenine_CS"/>
</dbReference>
<dbReference type="CDD" id="cd02440">
    <property type="entry name" value="AdoMet_MTases"/>
    <property type="match status" value="1"/>
</dbReference>
<evidence type="ECO:0000256" key="11">
    <source>
        <dbReference type="ARBA" id="ARBA00075330"/>
    </source>
</evidence>
<comment type="catalytic activity">
    <reaction evidence="7">
        <text>L-lysyl-[histone] + S-adenosyl-L-methionine = N(6)-methyl-L-lysyl-[histone] + S-adenosyl-L-homocysteine + H(+)</text>
        <dbReference type="Rhea" id="RHEA:10024"/>
        <dbReference type="Rhea" id="RHEA-COMP:9845"/>
        <dbReference type="Rhea" id="RHEA-COMP:9846"/>
        <dbReference type="ChEBI" id="CHEBI:15378"/>
        <dbReference type="ChEBI" id="CHEBI:29969"/>
        <dbReference type="ChEBI" id="CHEBI:57856"/>
        <dbReference type="ChEBI" id="CHEBI:59789"/>
        <dbReference type="ChEBI" id="CHEBI:61929"/>
    </reaction>
    <physiologicalReaction direction="left-to-right" evidence="7">
        <dbReference type="Rhea" id="RHEA:10025"/>
    </physiologicalReaction>
</comment>
<keyword evidence="19" id="KW-1185">Reference proteome</keyword>
<dbReference type="GO" id="GO:0005634">
    <property type="term" value="C:nucleus"/>
    <property type="evidence" value="ECO:0007669"/>
    <property type="project" value="UniProtKB-SubCell"/>
</dbReference>
<sequence>MSQIPTPFYCLKDFPNVYEPSEDTHLFLDALEKEQQYIVNKQPLFICEIGSGSGILITALATMLKGHCCCFATDVNPEACKVTKLTAKMNQSIVESVEMNLTNMFRCKFDLIIFNPPYVVTDSDEIGGRGLNRAYAGGMSGREIIDKFLNTLPTILSNSGACYLLLLKENNIDEIKELLQEYGYKNELVIQRKIPGEHLFVYKFFK</sequence>
<keyword evidence="4" id="KW-0808">Transferase</keyword>
<dbReference type="InterPro" id="IPR029063">
    <property type="entry name" value="SAM-dependent_MTases_sf"/>
</dbReference>
<evidence type="ECO:0000313" key="18">
    <source>
        <dbReference type="EMBL" id="KAL1502165.1"/>
    </source>
</evidence>
<dbReference type="SUPFAM" id="SSF53335">
    <property type="entry name" value="S-adenosyl-L-methionine-dependent methyltransferases"/>
    <property type="match status" value="1"/>
</dbReference>
<dbReference type="InterPro" id="IPR004557">
    <property type="entry name" value="PrmC-related"/>
</dbReference>
<keyword evidence="5" id="KW-0949">S-adenosyl-L-methionine</keyword>
<dbReference type="Pfam" id="PF05175">
    <property type="entry name" value="MTS"/>
    <property type="match status" value="1"/>
</dbReference>
<evidence type="ECO:0000256" key="2">
    <source>
        <dbReference type="ARBA" id="ARBA00006149"/>
    </source>
</evidence>
<evidence type="ECO:0000256" key="9">
    <source>
        <dbReference type="ARBA" id="ARBA00053180"/>
    </source>
</evidence>
<dbReference type="InterPro" id="IPR007848">
    <property type="entry name" value="Small_mtfrase_dom"/>
</dbReference>
<keyword evidence="3" id="KW-0489">Methyltransferase</keyword>
<dbReference type="PANTHER" id="PTHR45875">
    <property type="entry name" value="METHYLTRANSFERASE N6AMT1"/>
    <property type="match status" value="1"/>
</dbReference>
<dbReference type="AlphaFoldDB" id="A0ABD1ETV3"/>
<comment type="subcellular location">
    <subcellularLocation>
        <location evidence="1">Nucleus</location>
    </subcellularLocation>
</comment>
<accession>A0ABD1ETV3</accession>
<organism evidence="18 19">
    <name type="scientific">Hypothenemus hampei</name>
    <name type="common">Coffee berry borer</name>
    <dbReference type="NCBI Taxonomy" id="57062"/>
    <lineage>
        <taxon>Eukaryota</taxon>
        <taxon>Metazoa</taxon>
        <taxon>Ecdysozoa</taxon>
        <taxon>Arthropoda</taxon>
        <taxon>Hexapoda</taxon>
        <taxon>Insecta</taxon>
        <taxon>Pterygota</taxon>
        <taxon>Neoptera</taxon>
        <taxon>Endopterygota</taxon>
        <taxon>Coleoptera</taxon>
        <taxon>Polyphaga</taxon>
        <taxon>Cucujiformia</taxon>
        <taxon>Curculionidae</taxon>
        <taxon>Scolytinae</taxon>
        <taxon>Hypothenemus</taxon>
    </lineage>
</organism>
<dbReference type="NCBIfam" id="TIGR00537">
    <property type="entry name" value="hemK_rel_arch"/>
    <property type="match status" value="1"/>
</dbReference>
<evidence type="ECO:0000256" key="4">
    <source>
        <dbReference type="ARBA" id="ARBA00022679"/>
    </source>
</evidence>
<dbReference type="FunFam" id="3.40.50.150:FF:000077">
    <property type="entry name" value="HemK methyltransferase family member 2"/>
    <property type="match status" value="1"/>
</dbReference>
<evidence type="ECO:0000256" key="1">
    <source>
        <dbReference type="ARBA" id="ARBA00004123"/>
    </source>
</evidence>
<name>A0ABD1ETV3_HYPHA</name>
<evidence type="ECO:0000256" key="15">
    <source>
        <dbReference type="ARBA" id="ARBA00093624"/>
    </source>
</evidence>
<dbReference type="Gene3D" id="3.40.50.150">
    <property type="entry name" value="Vaccinia Virus protein VP39"/>
    <property type="match status" value="1"/>
</dbReference>
<proteinExistence type="inferred from homology"/>
<evidence type="ECO:0000256" key="14">
    <source>
        <dbReference type="ARBA" id="ARBA00083337"/>
    </source>
</evidence>
<evidence type="ECO:0000313" key="19">
    <source>
        <dbReference type="Proteomes" id="UP001566132"/>
    </source>
</evidence>
<comment type="catalytic activity">
    <reaction evidence="8">
        <text>methylarsonous acid + S-adenosyl-L-methionine = dimethylarsinate + S-adenosyl-L-homocysteine + 2 H(+)</text>
        <dbReference type="Rhea" id="RHEA:11684"/>
        <dbReference type="ChEBI" id="CHEBI:15378"/>
        <dbReference type="ChEBI" id="CHEBI:16223"/>
        <dbReference type="ChEBI" id="CHEBI:17826"/>
        <dbReference type="ChEBI" id="CHEBI:57856"/>
        <dbReference type="ChEBI" id="CHEBI:59789"/>
    </reaction>
</comment>
<evidence type="ECO:0000259" key="17">
    <source>
        <dbReference type="Pfam" id="PF05175"/>
    </source>
</evidence>
<dbReference type="PROSITE" id="PS00092">
    <property type="entry name" value="N6_MTASE"/>
    <property type="match status" value="1"/>
</dbReference>
<evidence type="ECO:0000256" key="10">
    <source>
        <dbReference type="ARBA" id="ARBA00062344"/>
    </source>
</evidence>
<comment type="subunit">
    <text evidence="10">Heterodimer; heterodimerization with TRMT112 is required for S-adenosyl-L-methionine-binding.</text>
</comment>
<evidence type="ECO:0000256" key="12">
    <source>
        <dbReference type="ARBA" id="ARBA00076540"/>
    </source>
</evidence>
<evidence type="ECO:0000256" key="16">
    <source>
        <dbReference type="ARBA" id="ARBA00093667"/>
    </source>
</evidence>
<dbReference type="InterPro" id="IPR052190">
    <property type="entry name" value="Euk-Arch_PrmC-MTase"/>
</dbReference>
<evidence type="ECO:0000256" key="13">
    <source>
        <dbReference type="ARBA" id="ARBA00080992"/>
    </source>
</evidence>